<accession>A0A2T0WWH2</accession>
<dbReference type="PROSITE" id="PS00211">
    <property type="entry name" value="ABC_TRANSPORTER_1"/>
    <property type="match status" value="1"/>
</dbReference>
<dbReference type="PANTHER" id="PTHR43514">
    <property type="entry name" value="ABC TRANSPORTER I FAMILY MEMBER 10"/>
    <property type="match status" value="1"/>
</dbReference>
<dbReference type="SUPFAM" id="SSF52540">
    <property type="entry name" value="P-loop containing nucleoside triphosphate hydrolases"/>
    <property type="match status" value="1"/>
</dbReference>
<evidence type="ECO:0000259" key="3">
    <source>
        <dbReference type="PROSITE" id="PS50893"/>
    </source>
</evidence>
<dbReference type="Proteomes" id="UP000238392">
    <property type="component" value="Unassembled WGS sequence"/>
</dbReference>
<name>A0A2T0WWH2_9RHOB</name>
<proteinExistence type="predicted"/>
<dbReference type="GO" id="GO:0016887">
    <property type="term" value="F:ATP hydrolysis activity"/>
    <property type="evidence" value="ECO:0007669"/>
    <property type="project" value="InterPro"/>
</dbReference>
<reference evidence="4 5" key="1">
    <citation type="submission" date="2018-03" db="EMBL/GenBank/DDBJ databases">
        <title>Genomic Encyclopedia of Archaeal and Bacterial Type Strains, Phase II (KMG-II): from individual species to whole genera.</title>
        <authorList>
            <person name="Goeker M."/>
        </authorList>
    </citation>
    <scope>NUCLEOTIDE SEQUENCE [LARGE SCALE GENOMIC DNA]</scope>
    <source>
        <strain evidence="4 5">DSM 100212</strain>
    </source>
</reference>
<dbReference type="GO" id="GO:0005524">
    <property type="term" value="F:ATP binding"/>
    <property type="evidence" value="ECO:0007669"/>
    <property type="project" value="UniProtKB-KW"/>
</dbReference>
<evidence type="ECO:0000313" key="5">
    <source>
        <dbReference type="Proteomes" id="UP000238392"/>
    </source>
</evidence>
<dbReference type="InterPro" id="IPR003593">
    <property type="entry name" value="AAA+_ATPase"/>
</dbReference>
<protein>
    <submittedName>
        <fullName evidence="4">Tungstate transport system ATP-binding protein</fullName>
    </submittedName>
</protein>
<feature type="domain" description="ABC transporter" evidence="3">
    <location>
        <begin position="7"/>
        <end position="231"/>
    </location>
</feature>
<dbReference type="InterPro" id="IPR050334">
    <property type="entry name" value="Molybdenum_import_ModC"/>
</dbReference>
<dbReference type="EMBL" id="PVTQ01000004">
    <property type="protein sequence ID" value="PRY91053.1"/>
    <property type="molecule type" value="Genomic_DNA"/>
</dbReference>
<keyword evidence="5" id="KW-1185">Reference proteome</keyword>
<dbReference type="SMART" id="SM00382">
    <property type="entry name" value="AAA"/>
    <property type="match status" value="1"/>
</dbReference>
<keyword evidence="1" id="KW-0547">Nucleotide-binding</keyword>
<gene>
    <name evidence="4" type="ORF">CLV74_10465</name>
</gene>
<dbReference type="PANTHER" id="PTHR43514:SF4">
    <property type="entry name" value="ABC TRANSPORTER I FAMILY MEMBER 10"/>
    <property type="match status" value="1"/>
</dbReference>
<dbReference type="Gene3D" id="3.40.50.300">
    <property type="entry name" value="P-loop containing nucleotide triphosphate hydrolases"/>
    <property type="match status" value="1"/>
</dbReference>
<dbReference type="AlphaFoldDB" id="A0A2T0WWH2"/>
<dbReference type="InterPro" id="IPR027417">
    <property type="entry name" value="P-loop_NTPase"/>
</dbReference>
<keyword evidence="2 4" id="KW-0067">ATP-binding</keyword>
<dbReference type="OrthoDB" id="9802264at2"/>
<dbReference type="Pfam" id="PF00005">
    <property type="entry name" value="ABC_tran"/>
    <property type="match status" value="1"/>
</dbReference>
<evidence type="ECO:0000313" key="4">
    <source>
        <dbReference type="EMBL" id="PRY91053.1"/>
    </source>
</evidence>
<dbReference type="RefSeq" id="WP_106263587.1">
    <property type="nucleotide sequence ID" value="NZ_PVTQ01000004.1"/>
</dbReference>
<organism evidence="4 5">
    <name type="scientific">Donghicola tyrosinivorans</name>
    <dbReference type="NCBI Taxonomy" id="1652492"/>
    <lineage>
        <taxon>Bacteria</taxon>
        <taxon>Pseudomonadati</taxon>
        <taxon>Pseudomonadota</taxon>
        <taxon>Alphaproteobacteria</taxon>
        <taxon>Rhodobacterales</taxon>
        <taxon>Roseobacteraceae</taxon>
        <taxon>Donghicola</taxon>
    </lineage>
</organism>
<dbReference type="PROSITE" id="PS50893">
    <property type="entry name" value="ABC_TRANSPORTER_2"/>
    <property type="match status" value="1"/>
</dbReference>
<evidence type="ECO:0000256" key="1">
    <source>
        <dbReference type="ARBA" id="ARBA00022741"/>
    </source>
</evidence>
<dbReference type="InterPro" id="IPR017871">
    <property type="entry name" value="ABC_transporter-like_CS"/>
</dbReference>
<comment type="caution">
    <text evidence="4">The sequence shown here is derived from an EMBL/GenBank/DDBJ whole genome shotgun (WGS) entry which is preliminary data.</text>
</comment>
<sequence length="237" mass="26074">MVGAHWLTLTDVTVRRRGKTLLGPVSFALNGSGLTILMGPNGAGKTTLLRAIHGIERLNDGRIEWHDPQDADGRAQGFVFQQPVLMRRSVLDCIAYPLRLDGQSAVQAREAARAAADEVQLRVNLDQPVFLLSGGEKQKMALARALVRAPRILFLDEPCANLDGHAIIEIEEILNRVRAGGTRILMSTHDQGQARRLADSVLFLHKGQLVEQTEGREFFSTPRTEAGRAFLKGEILL</sequence>
<dbReference type="InterPro" id="IPR003439">
    <property type="entry name" value="ABC_transporter-like_ATP-bd"/>
</dbReference>
<evidence type="ECO:0000256" key="2">
    <source>
        <dbReference type="ARBA" id="ARBA00022840"/>
    </source>
</evidence>